<proteinExistence type="inferred from homology"/>
<evidence type="ECO:0000256" key="5">
    <source>
        <dbReference type="SAM" id="MobiDB-lite"/>
    </source>
</evidence>
<dbReference type="InterPro" id="IPR036397">
    <property type="entry name" value="RNaseH_sf"/>
</dbReference>
<dbReference type="Proteomes" id="UP000245946">
    <property type="component" value="Unassembled WGS sequence"/>
</dbReference>
<dbReference type="NCBIfam" id="NF003765">
    <property type="entry name" value="PRK05359.1"/>
    <property type="match status" value="1"/>
</dbReference>
<feature type="region of interest" description="Disordered" evidence="5">
    <location>
        <begin position="30"/>
        <end position="51"/>
    </location>
</feature>
<dbReference type="AlphaFoldDB" id="A0A316ZD84"/>
<keyword evidence="8" id="KW-1185">Reference proteome</keyword>
<dbReference type="Pfam" id="PF00929">
    <property type="entry name" value="RNase_T"/>
    <property type="match status" value="1"/>
</dbReference>
<accession>A0A316ZD84</accession>
<dbReference type="FunFam" id="3.30.420.10:FF:000003">
    <property type="entry name" value="Oligoribonuclease"/>
    <property type="match status" value="1"/>
</dbReference>
<dbReference type="InterPro" id="IPR013520">
    <property type="entry name" value="Ribonucl_H"/>
</dbReference>
<dbReference type="GO" id="GO:0003676">
    <property type="term" value="F:nucleic acid binding"/>
    <property type="evidence" value="ECO:0007669"/>
    <property type="project" value="InterPro"/>
</dbReference>
<organism evidence="7 8">
    <name type="scientific">Tilletiopsis washingtonensis</name>
    <dbReference type="NCBI Taxonomy" id="58919"/>
    <lineage>
        <taxon>Eukaryota</taxon>
        <taxon>Fungi</taxon>
        <taxon>Dikarya</taxon>
        <taxon>Basidiomycota</taxon>
        <taxon>Ustilaginomycotina</taxon>
        <taxon>Exobasidiomycetes</taxon>
        <taxon>Entylomatales</taxon>
        <taxon>Entylomatales incertae sedis</taxon>
        <taxon>Tilletiopsis</taxon>
    </lineage>
</organism>
<sequence>MLRRLLPASPLRLPLLQPVSRLAAPPLQLHTRSYARTQRPPPPARIMASSSAAAVPQPTYSSIPPPPPTRVLAPQDGALVWIDCEMTGLFPATDRILEVACIITDGALNELDEGVVWVIKTDKAVLDAMGDWCTKQHGASQLTAACMSPAAREHADVRAALLAYVRARVPHARSACLAGNTVHADAAFLKGEMPELIDHLHYRIVDVSTIKELVTRWYPAPAKRWQGGKGAHRALEDIRGSIEELRHYREHAFVKP</sequence>
<dbReference type="SUPFAM" id="SSF53098">
    <property type="entry name" value="Ribonuclease H-like"/>
    <property type="match status" value="1"/>
</dbReference>
<dbReference type="InterPro" id="IPR022894">
    <property type="entry name" value="Oligoribonuclease"/>
</dbReference>
<dbReference type="GeneID" id="37268389"/>
<dbReference type="SMART" id="SM00479">
    <property type="entry name" value="EXOIII"/>
    <property type="match status" value="1"/>
</dbReference>
<keyword evidence="3" id="KW-0378">Hydrolase</keyword>
<protein>
    <submittedName>
        <fullName evidence="7">Ribonuclease H-like protein</fullName>
    </submittedName>
</protein>
<evidence type="ECO:0000313" key="7">
    <source>
        <dbReference type="EMBL" id="PWN99276.1"/>
    </source>
</evidence>
<dbReference type="CDD" id="cd06135">
    <property type="entry name" value="Orn"/>
    <property type="match status" value="1"/>
</dbReference>
<evidence type="ECO:0000259" key="6">
    <source>
        <dbReference type="SMART" id="SM00479"/>
    </source>
</evidence>
<comment type="similarity">
    <text evidence="1">Belongs to the oligoribonuclease family.</text>
</comment>
<evidence type="ECO:0000256" key="3">
    <source>
        <dbReference type="ARBA" id="ARBA00022801"/>
    </source>
</evidence>
<dbReference type="EMBL" id="KZ819288">
    <property type="protein sequence ID" value="PWN99276.1"/>
    <property type="molecule type" value="Genomic_DNA"/>
</dbReference>
<dbReference type="InterPro" id="IPR012337">
    <property type="entry name" value="RNaseH-like_sf"/>
</dbReference>
<evidence type="ECO:0000313" key="8">
    <source>
        <dbReference type="Proteomes" id="UP000245946"/>
    </source>
</evidence>
<name>A0A316ZD84_9BASI</name>
<dbReference type="STRING" id="58919.A0A316ZD84"/>
<keyword evidence="4" id="KW-0269">Exonuclease</keyword>
<keyword evidence="2" id="KW-0540">Nuclease</keyword>
<reference evidence="7 8" key="1">
    <citation type="journal article" date="2018" name="Mol. Biol. Evol.">
        <title>Broad Genomic Sampling Reveals a Smut Pathogenic Ancestry of the Fungal Clade Ustilaginomycotina.</title>
        <authorList>
            <person name="Kijpornyongpan T."/>
            <person name="Mondo S.J."/>
            <person name="Barry K."/>
            <person name="Sandor L."/>
            <person name="Lee J."/>
            <person name="Lipzen A."/>
            <person name="Pangilinan J."/>
            <person name="LaButti K."/>
            <person name="Hainaut M."/>
            <person name="Henrissat B."/>
            <person name="Grigoriev I.V."/>
            <person name="Spatafora J.W."/>
            <person name="Aime M.C."/>
        </authorList>
    </citation>
    <scope>NUCLEOTIDE SEQUENCE [LARGE SCALE GENOMIC DNA]</scope>
    <source>
        <strain evidence="7 8">MCA 4186</strain>
    </source>
</reference>
<gene>
    <name evidence="7" type="ORF">FA09DRAFT_316500</name>
</gene>
<dbReference type="RefSeq" id="XP_025599555.1">
    <property type="nucleotide sequence ID" value="XM_025740845.1"/>
</dbReference>
<evidence type="ECO:0000256" key="1">
    <source>
        <dbReference type="ARBA" id="ARBA00009921"/>
    </source>
</evidence>
<dbReference type="Gene3D" id="3.30.420.10">
    <property type="entry name" value="Ribonuclease H-like superfamily/Ribonuclease H"/>
    <property type="match status" value="1"/>
</dbReference>
<evidence type="ECO:0000256" key="4">
    <source>
        <dbReference type="ARBA" id="ARBA00022839"/>
    </source>
</evidence>
<evidence type="ECO:0000256" key="2">
    <source>
        <dbReference type="ARBA" id="ARBA00022722"/>
    </source>
</evidence>
<dbReference type="OrthoDB" id="270189at2759"/>
<dbReference type="GO" id="GO:0005739">
    <property type="term" value="C:mitochondrion"/>
    <property type="evidence" value="ECO:0007669"/>
    <property type="project" value="TreeGrafter"/>
</dbReference>
<dbReference type="PANTHER" id="PTHR11046">
    <property type="entry name" value="OLIGORIBONUCLEASE, MITOCHONDRIAL"/>
    <property type="match status" value="1"/>
</dbReference>
<dbReference type="GO" id="GO:0000175">
    <property type="term" value="F:3'-5'-RNA exonuclease activity"/>
    <property type="evidence" value="ECO:0007669"/>
    <property type="project" value="InterPro"/>
</dbReference>
<dbReference type="PANTHER" id="PTHR11046:SF0">
    <property type="entry name" value="OLIGORIBONUCLEASE, MITOCHONDRIAL"/>
    <property type="match status" value="1"/>
</dbReference>
<feature type="domain" description="Exonuclease" evidence="6">
    <location>
        <begin position="78"/>
        <end position="254"/>
    </location>
</feature>